<dbReference type="RefSeq" id="WP_058311646.1">
    <property type="nucleotide sequence ID" value="NZ_CANLZE010000002.1"/>
</dbReference>
<evidence type="ECO:0000259" key="1">
    <source>
        <dbReference type="Pfam" id="PF05099"/>
    </source>
</evidence>
<protein>
    <submittedName>
        <fullName evidence="2">Tellurite resistance protein TerB</fullName>
    </submittedName>
</protein>
<dbReference type="EMBL" id="CYTW01000002">
    <property type="protein sequence ID" value="CUK01651.1"/>
    <property type="molecule type" value="Genomic_DNA"/>
</dbReference>
<sequence length="140" mass="15502">MFESLINRLKGQSAAPKELPEPDERLALGALLVRVAKSDAHYDAVEIGEIDRILSKTYGLNPVEAAKMRATCEKLEAQAPGTPDFALLIRQNVDYPHRLEMLQALRRVIDADGTTEEAESETLLEIENMLGISASDRIEL</sequence>
<accession>A0A0P1IAK1</accession>
<evidence type="ECO:0000313" key="3">
    <source>
        <dbReference type="Proteomes" id="UP000051870"/>
    </source>
</evidence>
<evidence type="ECO:0000313" key="2">
    <source>
        <dbReference type="EMBL" id="CUK01651.1"/>
    </source>
</evidence>
<dbReference type="Gene3D" id="1.10.3680.10">
    <property type="entry name" value="TerB-like"/>
    <property type="match status" value="1"/>
</dbReference>
<name>A0A0P1IAK1_9RHOB</name>
<feature type="domain" description="Co-chaperone DjlA N-terminal" evidence="1">
    <location>
        <begin position="25"/>
        <end position="139"/>
    </location>
</feature>
<proteinExistence type="predicted"/>
<dbReference type="Proteomes" id="UP000051870">
    <property type="component" value="Unassembled WGS sequence"/>
</dbReference>
<dbReference type="Pfam" id="PF05099">
    <property type="entry name" value="TerB"/>
    <property type="match status" value="1"/>
</dbReference>
<dbReference type="CDD" id="cd07313">
    <property type="entry name" value="terB_like_2"/>
    <property type="match status" value="1"/>
</dbReference>
<dbReference type="SUPFAM" id="SSF158682">
    <property type="entry name" value="TerB-like"/>
    <property type="match status" value="1"/>
</dbReference>
<organism evidence="2 3">
    <name type="scientific">Shimia thalassica</name>
    <dbReference type="NCBI Taxonomy" id="1715693"/>
    <lineage>
        <taxon>Bacteria</taxon>
        <taxon>Pseudomonadati</taxon>
        <taxon>Pseudomonadota</taxon>
        <taxon>Alphaproteobacteria</taxon>
        <taxon>Rhodobacterales</taxon>
        <taxon>Roseobacteraceae</taxon>
    </lineage>
</organism>
<gene>
    <name evidence="2" type="ORF">PH7735_02480</name>
</gene>
<dbReference type="InterPro" id="IPR029024">
    <property type="entry name" value="TerB-like"/>
</dbReference>
<dbReference type="GeneID" id="83881499"/>
<dbReference type="AlphaFoldDB" id="A0A0P1IAK1"/>
<reference evidence="3" key="1">
    <citation type="submission" date="2015-09" db="EMBL/GenBank/DDBJ databases">
        <authorList>
            <person name="Rodrigo-Torres Lidia"/>
            <person name="Arahal R.David."/>
        </authorList>
    </citation>
    <scope>NUCLEOTIDE SEQUENCE [LARGE SCALE GENOMIC DNA]</scope>
    <source>
        <strain evidence="3">CECT 7735</strain>
    </source>
</reference>
<keyword evidence="3" id="KW-1185">Reference proteome</keyword>
<dbReference type="InterPro" id="IPR007791">
    <property type="entry name" value="DjlA_N"/>
</dbReference>
<dbReference type="STRING" id="1715693.PH7735_02480"/>